<dbReference type="InterPro" id="IPR013694">
    <property type="entry name" value="VIT"/>
</dbReference>
<name>A0ABN7XKL6_GIGMA</name>
<protein>
    <submittedName>
        <fullName evidence="2">40808_t:CDS:1</fullName>
    </submittedName>
</protein>
<gene>
    <name evidence="2" type="ORF">GMARGA_LOCUS44684</name>
</gene>
<evidence type="ECO:0000313" key="3">
    <source>
        <dbReference type="Proteomes" id="UP000789901"/>
    </source>
</evidence>
<feature type="non-terminal residue" evidence="2">
    <location>
        <position position="142"/>
    </location>
</feature>
<sequence length="142" mass="16243">QGCGAYLLEEQDSGIFKCSVGNIMPRQKVEIKIKYVIEIQHDAGTDSVRFILPATIAPKYGSYVFNHKKERHSTDSDYSPLEITINCRMSSQIDNIKSPSHHISIDEDENPRISKVTLNRENLYYLENDFILLIKSRNIGEP</sequence>
<dbReference type="Proteomes" id="UP000789901">
    <property type="component" value="Unassembled WGS sequence"/>
</dbReference>
<feature type="non-terminal residue" evidence="2">
    <location>
        <position position="1"/>
    </location>
</feature>
<feature type="domain" description="VIT" evidence="1">
    <location>
        <begin position="1"/>
        <end position="37"/>
    </location>
</feature>
<dbReference type="PROSITE" id="PS51468">
    <property type="entry name" value="VIT"/>
    <property type="match status" value="1"/>
</dbReference>
<accession>A0ABN7XKL6</accession>
<dbReference type="Pfam" id="PF08487">
    <property type="entry name" value="VIT"/>
    <property type="match status" value="1"/>
</dbReference>
<keyword evidence="3" id="KW-1185">Reference proteome</keyword>
<dbReference type="EMBL" id="CAJVQB010153978">
    <property type="protein sequence ID" value="CAG8855863.1"/>
    <property type="molecule type" value="Genomic_DNA"/>
</dbReference>
<evidence type="ECO:0000259" key="1">
    <source>
        <dbReference type="PROSITE" id="PS51468"/>
    </source>
</evidence>
<evidence type="ECO:0000313" key="2">
    <source>
        <dbReference type="EMBL" id="CAG8855863.1"/>
    </source>
</evidence>
<organism evidence="2 3">
    <name type="scientific">Gigaspora margarita</name>
    <dbReference type="NCBI Taxonomy" id="4874"/>
    <lineage>
        <taxon>Eukaryota</taxon>
        <taxon>Fungi</taxon>
        <taxon>Fungi incertae sedis</taxon>
        <taxon>Mucoromycota</taxon>
        <taxon>Glomeromycotina</taxon>
        <taxon>Glomeromycetes</taxon>
        <taxon>Diversisporales</taxon>
        <taxon>Gigasporaceae</taxon>
        <taxon>Gigaspora</taxon>
    </lineage>
</organism>
<dbReference type="PANTHER" id="PTHR45737:SF6">
    <property type="entry name" value="VON WILLEBRAND FACTOR A DOMAIN-CONTAINING PROTEIN 5A"/>
    <property type="match status" value="1"/>
</dbReference>
<proteinExistence type="predicted"/>
<dbReference type="PANTHER" id="PTHR45737">
    <property type="entry name" value="VON WILLEBRAND FACTOR A DOMAIN-CONTAINING PROTEIN 5A"/>
    <property type="match status" value="1"/>
</dbReference>
<comment type="caution">
    <text evidence="2">The sequence shown here is derived from an EMBL/GenBank/DDBJ whole genome shotgun (WGS) entry which is preliminary data.</text>
</comment>
<reference evidence="2 3" key="1">
    <citation type="submission" date="2021-06" db="EMBL/GenBank/DDBJ databases">
        <authorList>
            <person name="Kallberg Y."/>
            <person name="Tangrot J."/>
            <person name="Rosling A."/>
        </authorList>
    </citation>
    <scope>NUCLEOTIDE SEQUENCE [LARGE SCALE GENOMIC DNA]</scope>
    <source>
        <strain evidence="2 3">120-4 pot B 10/14</strain>
    </source>
</reference>